<evidence type="ECO:0000313" key="7">
    <source>
        <dbReference type="Proteomes" id="UP000238348"/>
    </source>
</evidence>
<organism evidence="6 7">
    <name type="scientific">Sorangium cellulosum</name>
    <name type="common">Polyangium cellulosum</name>
    <dbReference type="NCBI Taxonomy" id="56"/>
    <lineage>
        <taxon>Bacteria</taxon>
        <taxon>Pseudomonadati</taxon>
        <taxon>Myxococcota</taxon>
        <taxon>Polyangia</taxon>
        <taxon>Polyangiales</taxon>
        <taxon>Polyangiaceae</taxon>
        <taxon>Sorangium</taxon>
    </lineage>
</organism>
<reference evidence="6 7" key="1">
    <citation type="submission" date="2015-09" db="EMBL/GenBank/DDBJ databases">
        <title>Sorangium comparison.</title>
        <authorList>
            <person name="Zaburannyi N."/>
            <person name="Bunk B."/>
            <person name="Overmann J."/>
            <person name="Mueller R."/>
        </authorList>
    </citation>
    <scope>NUCLEOTIDE SEQUENCE [LARGE SCALE GENOMIC DNA]</scope>
    <source>
        <strain evidence="6 7">So ce26</strain>
    </source>
</reference>
<dbReference type="PROSITE" id="PS51257">
    <property type="entry name" value="PROKAR_LIPOPROTEIN"/>
    <property type="match status" value="1"/>
</dbReference>
<sequence length="201" mass="22284">MKRWCIPLLVALAGCRGQASSDPPIHVFDDMDWQPKFQPEEGTSLFPDGRAMRPLVQGTVAQGSLDESEAFRTGKDGEAFVAMAPITVDDAVIRRGRDRFNIYCAPCHDQSGSGQGMVVKRGYPPPIDLASDRARGLPDGEIFNVITNGVRNMPSYRKQIPVRDRWAIVTWVRVLQRSQHARIDDVPEGQRGNIVKESGTP</sequence>
<dbReference type="SUPFAM" id="SSF46626">
    <property type="entry name" value="Cytochrome c"/>
    <property type="match status" value="1"/>
</dbReference>
<name>A0A2L0F7I1_SORCE</name>
<evidence type="ECO:0000313" key="6">
    <source>
        <dbReference type="EMBL" id="AUX47399.1"/>
    </source>
</evidence>
<dbReference type="InterPro" id="IPR009056">
    <property type="entry name" value="Cyt_c-like_dom"/>
</dbReference>
<gene>
    <name evidence="6" type="ORF">SOCE26_089190</name>
</gene>
<dbReference type="Proteomes" id="UP000238348">
    <property type="component" value="Chromosome"/>
</dbReference>
<keyword evidence="2 4" id="KW-0479">Metal-binding</keyword>
<evidence type="ECO:0000256" key="3">
    <source>
        <dbReference type="ARBA" id="ARBA00023004"/>
    </source>
</evidence>
<dbReference type="Gene3D" id="1.10.760.10">
    <property type="entry name" value="Cytochrome c-like domain"/>
    <property type="match status" value="1"/>
</dbReference>
<evidence type="ECO:0000256" key="1">
    <source>
        <dbReference type="ARBA" id="ARBA00022617"/>
    </source>
</evidence>
<feature type="domain" description="Cytochrome c" evidence="5">
    <location>
        <begin position="91"/>
        <end position="176"/>
    </location>
</feature>
<keyword evidence="1 4" id="KW-0349">Heme</keyword>
<proteinExistence type="predicted"/>
<evidence type="ECO:0000259" key="5">
    <source>
        <dbReference type="PROSITE" id="PS51007"/>
    </source>
</evidence>
<dbReference type="OrthoDB" id="9773456at2"/>
<dbReference type="InterPro" id="IPR036909">
    <property type="entry name" value="Cyt_c-like_dom_sf"/>
</dbReference>
<keyword evidence="3 4" id="KW-0408">Iron</keyword>
<accession>A0A2L0F7I1</accession>
<dbReference type="PANTHER" id="PTHR40394">
    <property type="entry name" value="LIPOPROTEIN-RELATED"/>
    <property type="match status" value="1"/>
</dbReference>
<dbReference type="PANTHER" id="PTHR40394:SF2">
    <property type="entry name" value="QUINOL:CYTOCHROME C OXIDOREDUCTASE MEMBRANE PROTEIN"/>
    <property type="match status" value="1"/>
</dbReference>
<dbReference type="GO" id="GO:0020037">
    <property type="term" value="F:heme binding"/>
    <property type="evidence" value="ECO:0007669"/>
    <property type="project" value="InterPro"/>
</dbReference>
<dbReference type="GO" id="GO:0046872">
    <property type="term" value="F:metal ion binding"/>
    <property type="evidence" value="ECO:0007669"/>
    <property type="project" value="UniProtKB-KW"/>
</dbReference>
<dbReference type="PROSITE" id="PS51007">
    <property type="entry name" value="CYTC"/>
    <property type="match status" value="1"/>
</dbReference>
<evidence type="ECO:0000256" key="2">
    <source>
        <dbReference type="ARBA" id="ARBA00022723"/>
    </source>
</evidence>
<dbReference type="AlphaFoldDB" id="A0A2L0F7I1"/>
<evidence type="ECO:0000256" key="4">
    <source>
        <dbReference type="PROSITE-ProRule" id="PRU00433"/>
    </source>
</evidence>
<dbReference type="Pfam" id="PF13442">
    <property type="entry name" value="Cytochrome_CBB3"/>
    <property type="match status" value="1"/>
</dbReference>
<protein>
    <recommendedName>
        <fullName evidence="5">Cytochrome c domain-containing protein</fullName>
    </recommendedName>
</protein>
<dbReference type="RefSeq" id="WP_104985420.1">
    <property type="nucleotide sequence ID" value="NZ_CP012673.1"/>
</dbReference>
<dbReference type="GO" id="GO:0009055">
    <property type="term" value="F:electron transfer activity"/>
    <property type="evidence" value="ECO:0007669"/>
    <property type="project" value="InterPro"/>
</dbReference>
<dbReference type="EMBL" id="CP012673">
    <property type="protein sequence ID" value="AUX47399.1"/>
    <property type="molecule type" value="Genomic_DNA"/>
</dbReference>